<dbReference type="PROSITE" id="PS50297">
    <property type="entry name" value="ANK_REP_REGION"/>
    <property type="match status" value="1"/>
</dbReference>
<keyword evidence="2 3" id="KW-0040">ANK repeat</keyword>
<feature type="chain" id="PRO_5035762304" evidence="4">
    <location>
        <begin position="24"/>
        <end position="726"/>
    </location>
</feature>
<evidence type="ECO:0000256" key="3">
    <source>
        <dbReference type="PROSITE-ProRule" id="PRU00023"/>
    </source>
</evidence>
<dbReference type="SUPFAM" id="SSF48403">
    <property type="entry name" value="Ankyrin repeat"/>
    <property type="match status" value="1"/>
</dbReference>
<feature type="signal peptide" evidence="4">
    <location>
        <begin position="1"/>
        <end position="23"/>
    </location>
</feature>
<proteinExistence type="predicted"/>
<gene>
    <name evidence="5" type="ORF">MEDL_36062</name>
</gene>
<dbReference type="PROSITE" id="PS50088">
    <property type="entry name" value="ANK_REPEAT"/>
    <property type="match status" value="1"/>
</dbReference>
<dbReference type="Proteomes" id="UP000683360">
    <property type="component" value="Unassembled WGS sequence"/>
</dbReference>
<evidence type="ECO:0000256" key="1">
    <source>
        <dbReference type="ARBA" id="ARBA00022737"/>
    </source>
</evidence>
<dbReference type="InterPro" id="IPR051637">
    <property type="entry name" value="Ank_repeat_dom-contain_49"/>
</dbReference>
<organism evidence="5 6">
    <name type="scientific">Mytilus edulis</name>
    <name type="common">Blue mussel</name>
    <dbReference type="NCBI Taxonomy" id="6550"/>
    <lineage>
        <taxon>Eukaryota</taxon>
        <taxon>Metazoa</taxon>
        <taxon>Spiralia</taxon>
        <taxon>Lophotrochozoa</taxon>
        <taxon>Mollusca</taxon>
        <taxon>Bivalvia</taxon>
        <taxon>Autobranchia</taxon>
        <taxon>Pteriomorphia</taxon>
        <taxon>Mytilida</taxon>
        <taxon>Mytiloidea</taxon>
        <taxon>Mytilidae</taxon>
        <taxon>Mytilinae</taxon>
        <taxon>Mytilus</taxon>
    </lineage>
</organism>
<keyword evidence="4" id="KW-0732">Signal</keyword>
<evidence type="ECO:0000313" key="5">
    <source>
        <dbReference type="EMBL" id="CAG2222833.1"/>
    </source>
</evidence>
<dbReference type="InterPro" id="IPR036770">
    <property type="entry name" value="Ankyrin_rpt-contain_sf"/>
</dbReference>
<protein>
    <submittedName>
        <fullName evidence="5">Uncharacterized protein</fullName>
    </submittedName>
</protein>
<evidence type="ECO:0000256" key="4">
    <source>
        <dbReference type="SAM" id="SignalP"/>
    </source>
</evidence>
<evidence type="ECO:0000313" key="6">
    <source>
        <dbReference type="Proteomes" id="UP000683360"/>
    </source>
</evidence>
<dbReference type="AlphaFoldDB" id="A0A8S3T1S6"/>
<dbReference type="Gene3D" id="1.25.40.20">
    <property type="entry name" value="Ankyrin repeat-containing domain"/>
    <property type="match status" value="2"/>
</dbReference>
<evidence type="ECO:0000256" key="2">
    <source>
        <dbReference type="ARBA" id="ARBA00023043"/>
    </source>
</evidence>
<dbReference type="PANTHER" id="PTHR24180">
    <property type="entry name" value="CYCLIN-DEPENDENT KINASE INHIBITOR 2C-RELATED"/>
    <property type="match status" value="1"/>
</dbReference>
<feature type="repeat" description="ANK" evidence="3">
    <location>
        <begin position="207"/>
        <end position="239"/>
    </location>
</feature>
<keyword evidence="6" id="KW-1185">Reference proteome</keyword>
<keyword evidence="1" id="KW-0677">Repeat</keyword>
<sequence>MNSNRVLMAALFKMYRVVGLVTAVENGVDVRRQPLFDDQKEYSVGGCNDCYIKIEHAVPNELARICVDERDNISIIPLLSSHQLTVNFETVDGVVSLEDNDIFTVAGQMFRITTKAGLASGDPSEEAYIALKSVIKNIFTQNYKLKDALVSFKGAFKKCQDDHKEKLMKLTFDEKSLLTLACAEGDLELVTYLIDDCNWDVNYCEGIQYPPLHSAILNKHVDIVSYLLAFGADTNLIDSMGYKPLNYAYRCTDTRALELTKMLVSDGADINCTIIAGKGKKLEWGPVSENRKIKFQDEEVIEIVGDSDNLYIGQDEHPLIFCALVDEFDIFSYFIERSGIPNDILCNALDVYGATNALNSRFEQSLTFFRAATDLRYGDPNNKLEKENVRERRPVFNNRSEMTCLEDFNNLENNPSSIPMMTQAVLIYERVLPSYTEQYLDGLLTLTNKCVDEGHYEMAIGLHVELQRAYCNAAKERISVLKYEDCGTSIANMLTLLNNPRWTPSFEDKMLVCEQSYQAILSNTQFNETYNPFTAKVIFGCCFASMRYIMRFLQDQNIEHKIDFYQFVKKLVKSDFRDEEGNSMLNKALELQEFSFSDECSVLNSFDNTDIIKLLFQYNIDVNSTSYEGNTALHSYMHFINRSEMNDEDRDMIRLLVKHGSHLDSQNKKGETVLDLLRVGNHDLYDLDLLPLQCMAASVVAEYELLVGNEYPEAIVSIVKQHDIPS</sequence>
<dbReference type="InterPro" id="IPR002110">
    <property type="entry name" value="Ankyrin_rpt"/>
</dbReference>
<name>A0A8S3T1S6_MYTED</name>
<dbReference type="EMBL" id="CAJPWZ010001767">
    <property type="protein sequence ID" value="CAG2222833.1"/>
    <property type="molecule type" value="Genomic_DNA"/>
</dbReference>
<dbReference type="OrthoDB" id="410307at2759"/>
<accession>A0A8S3T1S6</accession>
<dbReference type="SMART" id="SM00248">
    <property type="entry name" value="ANK"/>
    <property type="match status" value="6"/>
</dbReference>
<reference evidence="5" key="1">
    <citation type="submission" date="2021-03" db="EMBL/GenBank/DDBJ databases">
        <authorList>
            <person name="Bekaert M."/>
        </authorList>
    </citation>
    <scope>NUCLEOTIDE SEQUENCE</scope>
</reference>
<comment type="caution">
    <text evidence="5">The sequence shown here is derived from an EMBL/GenBank/DDBJ whole genome shotgun (WGS) entry which is preliminary data.</text>
</comment>
<dbReference type="Pfam" id="PF12796">
    <property type="entry name" value="Ank_2"/>
    <property type="match status" value="1"/>
</dbReference>
<dbReference type="PANTHER" id="PTHR24180:SF45">
    <property type="entry name" value="POLY [ADP-RIBOSE] POLYMERASE TANKYRASE"/>
    <property type="match status" value="1"/>
</dbReference>